<sequence length="326" mass="34401">MGRPRSLLAALAACLLLAGCGSGPGQAGSAVIFGDHQVTIDQVQDLLDKAVQEQPAARQLSQQHKLDLLGREIVRQTVVHEAITRAAGREGLVADRTLLEQTLADDPLASPVSTTSTDPSVLAQQIAYRVRDHREVVTDQLLLQALGQKYLDTTAVTFDYTSVVSDDGGAQPVDRRDKAIAKAEQMAASPTAAAEVIRADAAAGEQTSVGERVPAVQAPDLATMVLFGVRPDTVVAFQPSQEQEVWIVAIVRERDLNTPSAADQAAEPSVGQLAAIGQRLLQPYVAEAGVRINPRYGVWDPVGMNLAPSSAETAGVVVPVRGVAQS</sequence>
<evidence type="ECO:0000313" key="2">
    <source>
        <dbReference type="EMBL" id="NYI89454.1"/>
    </source>
</evidence>
<dbReference type="RefSeq" id="WP_312861001.1">
    <property type="nucleotide sequence ID" value="NZ_JACCFK010000001.1"/>
</dbReference>
<evidence type="ECO:0008006" key="4">
    <source>
        <dbReference type="Google" id="ProtNLM"/>
    </source>
</evidence>
<evidence type="ECO:0000313" key="3">
    <source>
        <dbReference type="Proteomes" id="UP000549616"/>
    </source>
</evidence>
<dbReference type="EMBL" id="JACCFK010000001">
    <property type="protein sequence ID" value="NYI89454.1"/>
    <property type="molecule type" value="Genomic_DNA"/>
</dbReference>
<organism evidence="2 3">
    <name type="scientific">Amycolatopsis endophytica</name>
    <dbReference type="NCBI Taxonomy" id="860233"/>
    <lineage>
        <taxon>Bacteria</taxon>
        <taxon>Bacillati</taxon>
        <taxon>Actinomycetota</taxon>
        <taxon>Actinomycetes</taxon>
        <taxon>Pseudonocardiales</taxon>
        <taxon>Pseudonocardiaceae</taxon>
        <taxon>Amycolatopsis</taxon>
    </lineage>
</organism>
<keyword evidence="3" id="KW-1185">Reference proteome</keyword>
<dbReference type="PROSITE" id="PS51257">
    <property type="entry name" value="PROKAR_LIPOPROTEIN"/>
    <property type="match status" value="1"/>
</dbReference>
<name>A0A853B3S3_9PSEU</name>
<reference evidence="2 3" key="1">
    <citation type="submission" date="2020-07" db="EMBL/GenBank/DDBJ databases">
        <title>Sequencing the genomes of 1000 actinobacteria strains.</title>
        <authorList>
            <person name="Klenk H.-P."/>
        </authorList>
    </citation>
    <scope>NUCLEOTIDE SEQUENCE [LARGE SCALE GENOMIC DNA]</scope>
    <source>
        <strain evidence="2 3">DSM 104006</strain>
    </source>
</reference>
<accession>A0A853B3S3</accession>
<dbReference type="Proteomes" id="UP000549616">
    <property type="component" value="Unassembled WGS sequence"/>
</dbReference>
<proteinExistence type="predicted"/>
<dbReference type="AlphaFoldDB" id="A0A853B3S3"/>
<feature type="signal peptide" evidence="1">
    <location>
        <begin position="1"/>
        <end position="27"/>
    </location>
</feature>
<gene>
    <name evidence="2" type="ORF">HNR02_002777</name>
</gene>
<keyword evidence="1" id="KW-0732">Signal</keyword>
<feature type="chain" id="PRO_5039168280" description="SurA-like protein" evidence="1">
    <location>
        <begin position="28"/>
        <end position="326"/>
    </location>
</feature>
<evidence type="ECO:0000256" key="1">
    <source>
        <dbReference type="SAM" id="SignalP"/>
    </source>
</evidence>
<protein>
    <recommendedName>
        <fullName evidence="4">SurA-like protein</fullName>
    </recommendedName>
</protein>
<comment type="caution">
    <text evidence="2">The sequence shown here is derived from an EMBL/GenBank/DDBJ whole genome shotgun (WGS) entry which is preliminary data.</text>
</comment>